<dbReference type="SMART" id="SM00353">
    <property type="entry name" value="HLH"/>
    <property type="match status" value="1"/>
</dbReference>
<dbReference type="Proteomes" id="UP000053259">
    <property type="component" value="Unassembled WGS sequence"/>
</dbReference>
<dbReference type="CDD" id="cd11398">
    <property type="entry name" value="bHLHzip_scCBP1"/>
    <property type="match status" value="1"/>
</dbReference>
<evidence type="ECO:0000256" key="1">
    <source>
        <dbReference type="ARBA" id="ARBA00023125"/>
    </source>
</evidence>
<dbReference type="AlphaFoldDB" id="A0A0D1XCB5"/>
<dbReference type="GO" id="GO:0003700">
    <property type="term" value="F:DNA-binding transcription factor activity"/>
    <property type="evidence" value="ECO:0007669"/>
    <property type="project" value="InterPro"/>
</dbReference>
<dbReference type="EMBL" id="KN847569">
    <property type="protein sequence ID" value="KIV99915.1"/>
    <property type="molecule type" value="Genomic_DNA"/>
</dbReference>
<keyword evidence="1" id="KW-0238">DNA-binding</keyword>
<dbReference type="HOGENOM" id="CLU_046871_3_0_1"/>
<proteinExistence type="predicted"/>
<dbReference type="STRING" id="253628.A0A0D1XCB5"/>
<feature type="region of interest" description="Disordered" evidence="3">
    <location>
        <begin position="1"/>
        <end position="30"/>
    </location>
</feature>
<dbReference type="InterPro" id="IPR011598">
    <property type="entry name" value="bHLH_dom"/>
</dbReference>
<accession>A0A0D1XCB5</accession>
<gene>
    <name evidence="5" type="ORF">PV09_08442</name>
</gene>
<dbReference type="PROSITE" id="PS50888">
    <property type="entry name" value="BHLH"/>
    <property type="match status" value="1"/>
</dbReference>
<dbReference type="VEuPathDB" id="FungiDB:PV09_08442"/>
<dbReference type="InterPro" id="IPR047206">
    <property type="entry name" value="bHLHzip_scCBP1-like"/>
</dbReference>
<dbReference type="PANTHER" id="PTHR47787:SF1">
    <property type="entry name" value="CENTROMERE-BINDING PROTEIN 1"/>
    <property type="match status" value="1"/>
</dbReference>
<organism evidence="5 6">
    <name type="scientific">Verruconis gallopava</name>
    <dbReference type="NCBI Taxonomy" id="253628"/>
    <lineage>
        <taxon>Eukaryota</taxon>
        <taxon>Fungi</taxon>
        <taxon>Dikarya</taxon>
        <taxon>Ascomycota</taxon>
        <taxon>Pezizomycotina</taxon>
        <taxon>Dothideomycetes</taxon>
        <taxon>Pleosporomycetidae</taxon>
        <taxon>Venturiales</taxon>
        <taxon>Sympoventuriaceae</taxon>
        <taxon>Verruconis</taxon>
    </lineage>
</organism>
<evidence type="ECO:0000256" key="2">
    <source>
        <dbReference type="ARBA" id="ARBA00023242"/>
    </source>
</evidence>
<sequence length="244" mass="26985">MPEATTTQLKRKRAVADDPNTRSAPAYSVEASAMDQLSAFNSDAQPNGNANAASDTAAAALAHYPIANDTSFQTQASTGDYTDAGYGLDQLKESPTQAQTTQQSSNIGTTPSKPVVGSDEWHKIRKDNHKEVERRRRETINEGINELAKIVPGCEKNKGSILQRAVQYIGQLKEAETTNLEKWTLEKLLLDQAINELSQTCDRLKADYQKAWEEKEAYRQACEEHNLTVEIKPREESTTTAPES</sequence>
<name>A0A0D1XCB5_9PEZI</name>
<evidence type="ECO:0000259" key="4">
    <source>
        <dbReference type="PROSITE" id="PS50888"/>
    </source>
</evidence>
<evidence type="ECO:0000256" key="3">
    <source>
        <dbReference type="SAM" id="MobiDB-lite"/>
    </source>
</evidence>
<dbReference type="RefSeq" id="XP_016209785.1">
    <property type="nucleotide sequence ID" value="XM_016362337.1"/>
</dbReference>
<dbReference type="GO" id="GO:0046983">
    <property type="term" value="F:protein dimerization activity"/>
    <property type="evidence" value="ECO:0007669"/>
    <property type="project" value="InterPro"/>
</dbReference>
<dbReference type="GeneID" id="27316415"/>
<evidence type="ECO:0000313" key="6">
    <source>
        <dbReference type="Proteomes" id="UP000053259"/>
    </source>
</evidence>
<dbReference type="Pfam" id="PF00010">
    <property type="entry name" value="HLH"/>
    <property type="match status" value="1"/>
</dbReference>
<feature type="compositionally biased region" description="Polar residues" evidence="3">
    <location>
        <begin position="69"/>
        <end position="80"/>
    </location>
</feature>
<feature type="compositionally biased region" description="Low complexity" evidence="3">
    <location>
        <begin position="94"/>
        <end position="105"/>
    </location>
</feature>
<dbReference type="InterPro" id="IPR036638">
    <property type="entry name" value="HLH_DNA-bd_sf"/>
</dbReference>
<protein>
    <recommendedName>
        <fullName evidence="4">BHLH domain-containing protein</fullName>
    </recommendedName>
</protein>
<dbReference type="SUPFAM" id="SSF47459">
    <property type="entry name" value="HLH, helix-loop-helix DNA-binding domain"/>
    <property type="match status" value="1"/>
</dbReference>
<dbReference type="GO" id="GO:0003677">
    <property type="term" value="F:DNA binding"/>
    <property type="evidence" value="ECO:0007669"/>
    <property type="project" value="UniProtKB-KW"/>
</dbReference>
<feature type="region of interest" description="Disordered" evidence="3">
    <location>
        <begin position="94"/>
        <end position="117"/>
    </location>
</feature>
<keyword evidence="6" id="KW-1185">Reference proteome</keyword>
<reference evidence="5 6" key="1">
    <citation type="submission" date="2015-01" db="EMBL/GenBank/DDBJ databases">
        <title>The Genome Sequence of Ochroconis gallopava CBS43764.</title>
        <authorList>
            <consortium name="The Broad Institute Genomics Platform"/>
            <person name="Cuomo C."/>
            <person name="de Hoog S."/>
            <person name="Gorbushina A."/>
            <person name="Stielow B."/>
            <person name="Teixiera M."/>
            <person name="Abouelleil A."/>
            <person name="Chapman S.B."/>
            <person name="Priest M."/>
            <person name="Young S.K."/>
            <person name="Wortman J."/>
            <person name="Nusbaum C."/>
            <person name="Birren B."/>
        </authorList>
    </citation>
    <scope>NUCLEOTIDE SEQUENCE [LARGE SCALE GENOMIC DNA]</scope>
    <source>
        <strain evidence="5 6">CBS 43764</strain>
    </source>
</reference>
<dbReference type="InParanoid" id="A0A0D1XCB5"/>
<keyword evidence="2" id="KW-0539">Nucleus</keyword>
<dbReference type="OrthoDB" id="71302at2759"/>
<feature type="domain" description="BHLH" evidence="4">
    <location>
        <begin position="124"/>
        <end position="172"/>
    </location>
</feature>
<dbReference type="Gene3D" id="4.10.280.10">
    <property type="entry name" value="Helix-loop-helix DNA-binding domain"/>
    <property type="match status" value="1"/>
</dbReference>
<dbReference type="PANTHER" id="PTHR47787">
    <property type="entry name" value="CENTROMERE-BINDING PROTEIN 1"/>
    <property type="match status" value="1"/>
</dbReference>
<feature type="region of interest" description="Disordered" evidence="3">
    <location>
        <begin position="69"/>
        <end position="88"/>
    </location>
</feature>
<dbReference type="GO" id="GO:0005634">
    <property type="term" value="C:nucleus"/>
    <property type="evidence" value="ECO:0007669"/>
    <property type="project" value="TreeGrafter"/>
</dbReference>
<evidence type="ECO:0000313" key="5">
    <source>
        <dbReference type="EMBL" id="KIV99915.1"/>
    </source>
</evidence>